<reference evidence="2 3" key="1">
    <citation type="submission" date="2019-03" db="EMBL/GenBank/DDBJ databases">
        <title>Single cell metagenomics reveals metabolic interactions within the superorganism composed of flagellate Streblomastix strix and complex community of Bacteroidetes bacteria on its surface.</title>
        <authorList>
            <person name="Treitli S.C."/>
            <person name="Kolisko M."/>
            <person name="Husnik F."/>
            <person name="Keeling P."/>
            <person name="Hampl V."/>
        </authorList>
    </citation>
    <scope>NUCLEOTIDE SEQUENCE [LARGE SCALE GENOMIC DNA]</scope>
    <source>
        <strain evidence="2">ST1C</strain>
    </source>
</reference>
<protein>
    <submittedName>
        <fullName evidence="2">Uncharacterized protein</fullName>
    </submittedName>
</protein>
<dbReference type="EMBL" id="SNRW01002364">
    <property type="protein sequence ID" value="KAA6393017.1"/>
    <property type="molecule type" value="Genomic_DNA"/>
</dbReference>
<feature type="region of interest" description="Disordered" evidence="1">
    <location>
        <begin position="43"/>
        <end position="68"/>
    </location>
</feature>
<evidence type="ECO:0000313" key="2">
    <source>
        <dbReference type="EMBL" id="KAA6393017.1"/>
    </source>
</evidence>
<feature type="compositionally biased region" description="Basic residues" evidence="1">
    <location>
        <begin position="43"/>
        <end position="54"/>
    </location>
</feature>
<dbReference type="AlphaFoldDB" id="A0A5J4WDH2"/>
<evidence type="ECO:0000313" key="3">
    <source>
        <dbReference type="Proteomes" id="UP000324800"/>
    </source>
</evidence>
<evidence type="ECO:0000256" key="1">
    <source>
        <dbReference type="SAM" id="MobiDB-lite"/>
    </source>
</evidence>
<feature type="region of interest" description="Disordered" evidence="1">
    <location>
        <begin position="1"/>
        <end position="26"/>
    </location>
</feature>
<sequence length="68" mass="8149">MSVLSLEQRSTLRQRQFEQTPDMSQRRIQAQEELGALRKQKRNIRLKTLHKHSKDKNSGEQELTVYIR</sequence>
<gene>
    <name evidence="2" type="ORF">EZS28_011460</name>
</gene>
<organism evidence="2 3">
    <name type="scientific">Streblomastix strix</name>
    <dbReference type="NCBI Taxonomy" id="222440"/>
    <lineage>
        <taxon>Eukaryota</taxon>
        <taxon>Metamonada</taxon>
        <taxon>Preaxostyla</taxon>
        <taxon>Oxymonadida</taxon>
        <taxon>Streblomastigidae</taxon>
        <taxon>Streblomastix</taxon>
    </lineage>
</organism>
<accession>A0A5J4WDH2</accession>
<dbReference type="Proteomes" id="UP000324800">
    <property type="component" value="Unassembled WGS sequence"/>
</dbReference>
<proteinExistence type="predicted"/>
<name>A0A5J4WDH2_9EUKA</name>
<comment type="caution">
    <text evidence="2">The sequence shown here is derived from an EMBL/GenBank/DDBJ whole genome shotgun (WGS) entry which is preliminary data.</text>
</comment>